<name>A0A7V3E8D6_9BACT</name>
<evidence type="ECO:0000256" key="2">
    <source>
        <dbReference type="ARBA" id="ARBA00022692"/>
    </source>
</evidence>
<comment type="subcellular location">
    <subcellularLocation>
        <location evidence="1">Membrane</location>
    </subcellularLocation>
</comment>
<evidence type="ECO:0000256" key="1">
    <source>
        <dbReference type="ARBA" id="ARBA00004370"/>
    </source>
</evidence>
<evidence type="ECO:0000259" key="7">
    <source>
        <dbReference type="PROSITE" id="PS51779"/>
    </source>
</evidence>
<sequence>MTVRIRNKIFLFFFIVQSVSILAQNAVIKTVDIQGNKYFDKNQYLNWVGININQRIFPGITDTIKSRISLNLIKNGFHFFEIQRVETDSLDSASVKIRIEVKEDNPTEISEIQFVDIDSADIPFLQSSFEFLKGEILTQHDFELAVNGVLDHFEENGYPFTKVIIKSVILNKDSVNQKNFAVIKLAVEKGNLSRIDKIDIRGNTFTNENVIIRELRISKGEIYSQKRIDEFPKRINRLRFFEPVTTPQYYINSKGEGVLVIEVKEKQTNNFDGIIGYIPGTKENEKGYLTGLINISLRNLFGTGRAAALRWNKFGRNSQELELKYLEPWLFNFPFNIGLNLFQRIQDTTYVQRKFNGEIEYLATEDISASLILGTESVIPSERTIPVFTVFNSSIVTTGLNLKIDTRDDPYSPTSGLLFINSYSFSRKTINGPLQFITPSIKTKLDLQRIAFDFDIFFNFFARQVLAFSVNGRELRGPSFENSDLFRLGGTSTLRGYREEQFLGSRILWTNFEYRFLLTRRTFAFVFFDTGYYLRNAEVERNILKAEDFLYGYGLGLNLETGLGILAVSFALGQGDSFTDGKIHFGLVNEF</sequence>
<dbReference type="Gene3D" id="3.10.20.310">
    <property type="entry name" value="membrane protein fhac"/>
    <property type="match status" value="1"/>
</dbReference>
<reference evidence="8" key="1">
    <citation type="journal article" date="2020" name="mSystems">
        <title>Genome- and Community-Level Interaction Insights into Carbon Utilization and Element Cycling Functions of Hydrothermarchaeota in Hydrothermal Sediment.</title>
        <authorList>
            <person name="Zhou Z."/>
            <person name="Liu Y."/>
            <person name="Xu W."/>
            <person name="Pan J."/>
            <person name="Luo Z.H."/>
            <person name="Li M."/>
        </authorList>
    </citation>
    <scope>NUCLEOTIDE SEQUENCE [LARGE SCALE GENOMIC DNA]</scope>
    <source>
        <strain evidence="8">SpSt-479</strain>
    </source>
</reference>
<dbReference type="InterPro" id="IPR000184">
    <property type="entry name" value="Bac_surfAg_D15"/>
</dbReference>
<dbReference type="AlphaFoldDB" id="A0A7V3E8D6"/>
<feature type="chain" id="PRO_5031159435" description="POTRA domain-containing protein" evidence="6">
    <location>
        <begin position="24"/>
        <end position="591"/>
    </location>
</feature>
<feature type="domain" description="POTRA" evidence="7">
    <location>
        <begin position="193"/>
        <end position="266"/>
    </location>
</feature>
<keyword evidence="2" id="KW-0812">Transmembrane</keyword>
<proteinExistence type="predicted"/>
<gene>
    <name evidence="8" type="ORF">ENS31_12260</name>
</gene>
<evidence type="ECO:0000256" key="5">
    <source>
        <dbReference type="ARBA" id="ARBA00023237"/>
    </source>
</evidence>
<accession>A0A7V3E8D6</accession>
<evidence type="ECO:0000313" key="8">
    <source>
        <dbReference type="EMBL" id="HFI92282.1"/>
    </source>
</evidence>
<feature type="signal peptide" evidence="6">
    <location>
        <begin position="1"/>
        <end position="23"/>
    </location>
</feature>
<evidence type="ECO:0000256" key="3">
    <source>
        <dbReference type="ARBA" id="ARBA00022729"/>
    </source>
</evidence>
<keyword evidence="3 6" id="KW-0732">Signal</keyword>
<dbReference type="PANTHER" id="PTHR12815:SF47">
    <property type="entry name" value="TRANSLOCATION AND ASSEMBLY MODULE SUBUNIT TAMA"/>
    <property type="match status" value="1"/>
</dbReference>
<dbReference type="GO" id="GO:0019867">
    <property type="term" value="C:outer membrane"/>
    <property type="evidence" value="ECO:0007669"/>
    <property type="project" value="InterPro"/>
</dbReference>
<dbReference type="Pfam" id="PF07244">
    <property type="entry name" value="POTRA"/>
    <property type="match status" value="1"/>
</dbReference>
<dbReference type="Gene3D" id="2.40.160.50">
    <property type="entry name" value="membrane protein fhac: a member of the omp85/tpsb transporter family"/>
    <property type="match status" value="1"/>
</dbReference>
<organism evidence="8">
    <name type="scientific">Ignavibacterium album</name>
    <dbReference type="NCBI Taxonomy" id="591197"/>
    <lineage>
        <taxon>Bacteria</taxon>
        <taxon>Pseudomonadati</taxon>
        <taxon>Ignavibacteriota</taxon>
        <taxon>Ignavibacteria</taxon>
        <taxon>Ignavibacteriales</taxon>
        <taxon>Ignavibacteriaceae</taxon>
        <taxon>Ignavibacterium</taxon>
    </lineage>
</organism>
<dbReference type="InterPro" id="IPR034746">
    <property type="entry name" value="POTRA"/>
</dbReference>
<dbReference type="PANTHER" id="PTHR12815">
    <property type="entry name" value="SORTING AND ASSEMBLY MACHINERY SAMM50 PROTEIN FAMILY MEMBER"/>
    <property type="match status" value="1"/>
</dbReference>
<evidence type="ECO:0000256" key="4">
    <source>
        <dbReference type="ARBA" id="ARBA00023136"/>
    </source>
</evidence>
<keyword evidence="4" id="KW-0472">Membrane</keyword>
<dbReference type="EMBL" id="DSUJ01000010">
    <property type="protein sequence ID" value="HFI92282.1"/>
    <property type="molecule type" value="Genomic_DNA"/>
</dbReference>
<dbReference type="InterPro" id="IPR010827">
    <property type="entry name" value="BamA/TamA_POTRA"/>
</dbReference>
<evidence type="ECO:0000256" key="6">
    <source>
        <dbReference type="SAM" id="SignalP"/>
    </source>
</evidence>
<protein>
    <recommendedName>
        <fullName evidence="7">POTRA domain-containing protein</fullName>
    </recommendedName>
</protein>
<dbReference type="PROSITE" id="PS51779">
    <property type="entry name" value="POTRA"/>
    <property type="match status" value="1"/>
</dbReference>
<comment type="caution">
    <text evidence="8">The sequence shown here is derived from an EMBL/GenBank/DDBJ whole genome shotgun (WGS) entry which is preliminary data.</text>
</comment>
<dbReference type="InterPro" id="IPR039910">
    <property type="entry name" value="D15-like"/>
</dbReference>
<dbReference type="Pfam" id="PF01103">
    <property type="entry name" value="Omp85"/>
    <property type="match status" value="1"/>
</dbReference>
<keyword evidence="5" id="KW-0998">Cell outer membrane</keyword>